<dbReference type="AlphaFoldDB" id="A0A0D2YK43"/>
<reference evidence="1" key="2">
    <citation type="submission" date="2025-08" db="UniProtKB">
        <authorList>
            <consortium name="EnsemblFungi"/>
        </authorList>
    </citation>
    <scope>IDENTIFICATION</scope>
    <source>
        <strain evidence="1">4287 / CBS 123668 / FGSC 9935 / NRRL 34936</strain>
    </source>
</reference>
<organism evidence="1 2">
    <name type="scientific">Fusarium oxysporum (strain Fo5176)</name>
    <name type="common">Fusarium vascular wilt</name>
    <dbReference type="NCBI Taxonomy" id="660025"/>
    <lineage>
        <taxon>Eukaryota</taxon>
        <taxon>Fungi</taxon>
        <taxon>Dikarya</taxon>
        <taxon>Ascomycota</taxon>
        <taxon>Pezizomycotina</taxon>
        <taxon>Sordariomycetes</taxon>
        <taxon>Hypocreomycetidae</taxon>
        <taxon>Hypocreales</taxon>
        <taxon>Nectriaceae</taxon>
        <taxon>Fusarium</taxon>
        <taxon>Fusarium oxysporum species complex</taxon>
    </lineage>
</organism>
<accession>A0A0D2YK43</accession>
<reference evidence="2" key="1">
    <citation type="journal article" date="2012" name="Mol. Plant Microbe Interact.">
        <title>A highly conserved effector in Fusarium oxysporum is required for full virulence on Arabidopsis.</title>
        <authorList>
            <person name="Thatcher L.F."/>
            <person name="Gardiner D.M."/>
            <person name="Kazan K."/>
            <person name="Manners J."/>
        </authorList>
    </citation>
    <scope>NUCLEOTIDE SEQUENCE [LARGE SCALE GENOMIC DNA]</scope>
    <source>
        <strain evidence="2">Fo5176</strain>
    </source>
</reference>
<dbReference type="EnsemblFungi" id="FOXG_16911T0">
    <property type="protein sequence ID" value="FOXG_16911P0"/>
    <property type="gene ID" value="FOXG_16911"/>
</dbReference>
<sequence>MQTISTNQNITNLKISNLIPRNASAWETPEWESFLGRLQVLEIGVFGGEDGDCWHTKPEFAEFIGNLPHFVMRHARNVRHLTLEASPDGLFGGASTNYCIPLPLKEDHFLFLHSLTLKNIMIGPELVEFLTSRVDSFEELELYDYPVTWAGLWKAIRESNIRLFKVKEFETIEDSVEAARIRKMLEEDTLLCRRLEANAEYKAVELAW</sequence>
<proteinExistence type="predicted"/>
<protein>
    <recommendedName>
        <fullName evidence="3">F-box domain-containing protein</fullName>
    </recommendedName>
</protein>
<evidence type="ECO:0008006" key="3">
    <source>
        <dbReference type="Google" id="ProtNLM"/>
    </source>
</evidence>
<evidence type="ECO:0000313" key="2">
    <source>
        <dbReference type="Proteomes" id="UP000002489"/>
    </source>
</evidence>
<evidence type="ECO:0000313" key="1">
    <source>
        <dbReference type="EnsemblFungi" id="FOXG_16911P0"/>
    </source>
</evidence>
<name>A0A0D2YK43_FUSOF</name>
<dbReference type="Proteomes" id="UP000002489">
    <property type="component" value="Unassembled WGS sequence"/>
</dbReference>